<keyword evidence="1" id="KW-1133">Transmembrane helix</keyword>
<evidence type="ECO:0000313" key="3">
    <source>
        <dbReference type="EMBL" id="OXA49426.1"/>
    </source>
</evidence>
<dbReference type="OrthoDB" id="8279338at2759"/>
<dbReference type="AlphaFoldDB" id="A0A226DYZ5"/>
<protein>
    <recommendedName>
        <fullName evidence="2">Helix-turn-helix domain-containing protein</fullName>
    </recommendedName>
</protein>
<gene>
    <name evidence="3" type="ORF">Fcan01_16041</name>
</gene>
<evidence type="ECO:0000313" key="4">
    <source>
        <dbReference type="Proteomes" id="UP000198287"/>
    </source>
</evidence>
<accession>A0A226DYZ5</accession>
<organism evidence="3 4">
    <name type="scientific">Folsomia candida</name>
    <name type="common">Springtail</name>
    <dbReference type="NCBI Taxonomy" id="158441"/>
    <lineage>
        <taxon>Eukaryota</taxon>
        <taxon>Metazoa</taxon>
        <taxon>Ecdysozoa</taxon>
        <taxon>Arthropoda</taxon>
        <taxon>Hexapoda</taxon>
        <taxon>Collembola</taxon>
        <taxon>Entomobryomorpha</taxon>
        <taxon>Isotomoidea</taxon>
        <taxon>Isotomidae</taxon>
        <taxon>Proisotominae</taxon>
        <taxon>Folsomia</taxon>
    </lineage>
</organism>
<dbReference type="Proteomes" id="UP000198287">
    <property type="component" value="Unassembled WGS sequence"/>
</dbReference>
<feature type="transmembrane region" description="Helical" evidence="1">
    <location>
        <begin position="71"/>
        <end position="95"/>
    </location>
</feature>
<proteinExistence type="predicted"/>
<evidence type="ECO:0000259" key="2">
    <source>
        <dbReference type="Pfam" id="PF26215"/>
    </source>
</evidence>
<reference evidence="3 4" key="1">
    <citation type="submission" date="2015-12" db="EMBL/GenBank/DDBJ databases">
        <title>The genome of Folsomia candida.</title>
        <authorList>
            <person name="Faddeeva A."/>
            <person name="Derks M.F."/>
            <person name="Anvar Y."/>
            <person name="Smit S."/>
            <person name="Van Straalen N."/>
            <person name="Roelofs D."/>
        </authorList>
    </citation>
    <scope>NUCLEOTIDE SEQUENCE [LARGE SCALE GENOMIC DNA]</scope>
    <source>
        <strain evidence="3 4">VU population</strain>
        <tissue evidence="3">Whole body</tissue>
    </source>
</reference>
<dbReference type="PANTHER" id="PTHR21301:SF10">
    <property type="entry name" value="REVERSE TRANSCRIPTASE DOMAIN-CONTAINING PROTEIN"/>
    <property type="match status" value="1"/>
</dbReference>
<feature type="transmembrane region" description="Helical" evidence="1">
    <location>
        <begin position="537"/>
        <end position="557"/>
    </location>
</feature>
<keyword evidence="1" id="KW-0812">Transmembrane</keyword>
<evidence type="ECO:0000256" key="1">
    <source>
        <dbReference type="SAM" id="Phobius"/>
    </source>
</evidence>
<feature type="domain" description="Helix-turn-helix" evidence="2">
    <location>
        <begin position="305"/>
        <end position="358"/>
    </location>
</feature>
<feature type="transmembrane region" description="Helical" evidence="1">
    <location>
        <begin position="664"/>
        <end position="683"/>
    </location>
</feature>
<dbReference type="PANTHER" id="PTHR21301">
    <property type="entry name" value="REVERSE TRANSCRIPTASE"/>
    <property type="match status" value="1"/>
</dbReference>
<comment type="caution">
    <text evidence="3">The sequence shown here is derived from an EMBL/GenBank/DDBJ whole genome shotgun (WGS) entry which is preliminary data.</text>
</comment>
<dbReference type="EMBL" id="LNIX01000010">
    <property type="protein sequence ID" value="OXA49426.1"/>
    <property type="molecule type" value="Genomic_DNA"/>
</dbReference>
<feature type="transmembrane region" description="Helical" evidence="1">
    <location>
        <begin position="41"/>
        <end position="59"/>
    </location>
</feature>
<dbReference type="InterPro" id="IPR058912">
    <property type="entry name" value="HTH_animal"/>
</dbReference>
<dbReference type="Pfam" id="PF26215">
    <property type="entry name" value="HTH_animal"/>
    <property type="match status" value="1"/>
</dbReference>
<keyword evidence="4" id="KW-1185">Reference proteome</keyword>
<sequence length="758" mass="86026">MFTEEFFEKFGNTVKFGNIFSYPFLWNGKTRRLHFSQERSANAIMVFLGAITFAIFMFGQTIKFKILGNLANYNLTLLGFYGVVGANLSLLMLAIKGKDLASLMNTMYLYGIKFNDLKGSGLGPFVNVSTSKGLLQDDKEDCFTWWFVGKWGKKKEKNEGVKKVFPSDNPVFPITSDVNQLYTVIPHADGLIAAKFFFDLRSVNDPPTHVLIRLLELVLTLNAFHFNSEFYSQISGVAMGAGPTNAYSRENIDIFLNAMSQIHPALKFDTTVSTNSVPFLDVEVSFPVNHLRTTIYYKPTDSHSYLPYDSCHPKHMLDSIPYSQFLRLKRICSDHDDFISHSATMCEFFQNRGCPHDLLLNALNKVKDIRRNSLLVEKVKSQKNVLPLVVGYCPFVNPVINKTKSLFKSILSKNNIFINKPVYGYRRAPNLKQLLVRSQLKPISDATSNVVPKFGTFPCLRSRCKTCNFVTQQPTLKSRWWSHPKCEAAATFNQTWVPIATLVNATLNLTPIILFLHVLCLPRHPTHFPNLFPLDTFIYRVVYMVYAPSYIYVLFHWASFTKTYVLGFAALTVFLLPLLKEELRCANVKPGGKRAKRKYQCAHDLACPENVAVTFRGLQLITKQLSFACGPFMPMVQALFGQISISAGYIVIVEWDRLDTYNRVMIPTLAVMIAVSWAAFLTFAGKIHKSSVTCVRSWKHGEELWSRSDAKYMGKFRKSCKPLFFGYPGIMTITQKTVAKFVQGIVRGVFRTVLALKN</sequence>
<name>A0A226DYZ5_FOLCA</name>
<keyword evidence="1" id="KW-0472">Membrane</keyword>
<feature type="transmembrane region" description="Helical" evidence="1">
    <location>
        <begin position="625"/>
        <end position="652"/>
    </location>
</feature>
<feature type="transmembrane region" description="Helical" evidence="1">
    <location>
        <begin position="496"/>
        <end position="516"/>
    </location>
</feature>